<evidence type="ECO:0008006" key="3">
    <source>
        <dbReference type="Google" id="ProtNLM"/>
    </source>
</evidence>
<organism evidence="1 2">
    <name type="scientific">Collimonas rhizosphaerae</name>
    <dbReference type="NCBI Taxonomy" id="3126357"/>
    <lineage>
        <taxon>Bacteria</taxon>
        <taxon>Pseudomonadati</taxon>
        <taxon>Pseudomonadota</taxon>
        <taxon>Betaproteobacteria</taxon>
        <taxon>Burkholderiales</taxon>
        <taxon>Oxalobacteraceae</taxon>
        <taxon>Collimonas</taxon>
    </lineage>
</organism>
<gene>
    <name evidence="1" type="ORF">V8G57_18175</name>
</gene>
<reference evidence="1 2" key="1">
    <citation type="submission" date="2024-02" db="EMBL/GenBank/DDBJ databases">
        <title>Draft genome sequence of Collimonas sp. strain H4R21, an effective mineral-weathering bacterial strain isolated from the beech rhizosphere.</title>
        <authorList>
            <person name="Morin E."/>
            <person name="Uroz S."/>
            <person name="Leveau J.H.J."/>
            <person name="Kumar R."/>
            <person name="Rey M.W."/>
            <person name="Pham J."/>
        </authorList>
    </citation>
    <scope>NUCLEOTIDE SEQUENCE [LARGE SCALE GENOMIC DNA]</scope>
    <source>
        <strain evidence="1 2">H4R21</strain>
    </source>
</reference>
<comment type="caution">
    <text evidence="1">The sequence shown here is derived from an EMBL/GenBank/DDBJ whole genome shotgun (WGS) entry which is preliminary data.</text>
</comment>
<evidence type="ECO:0000313" key="2">
    <source>
        <dbReference type="Proteomes" id="UP001495910"/>
    </source>
</evidence>
<proteinExistence type="predicted"/>
<dbReference type="EMBL" id="JBANDC010000013">
    <property type="protein sequence ID" value="MEM4989319.1"/>
    <property type="molecule type" value="Genomic_DNA"/>
</dbReference>
<sequence>MDQLASIIEKSVVTHRMTSIGEMYVAGTGIHVNTNGSAAPYFVGGFSCKKTREEAVLVARFECKERAFAMFDFRNDTSDGYPLYSFSQNIVKGMATPDEVMLRPGSDAVGLAIRVSRKDAIVHAANEILERALLGKIFYCELPIALISKETIGDHLCYFYTTADKQQTGFVMAVLVGRDHKFLTLGASRDDSIRHAINKSRAEAIMLADNILAGKSTKHIVNKHTRQRMASQTDAAMILKRLDFLENGCVKSIPVPTDSCSIEGVISLCGGSDISYCVLAESESMAVVRAVATDFPTLADLRLNNLGSMEASIDFVC</sequence>
<protein>
    <recommendedName>
        <fullName evidence="3">YcaO domain-containing protein</fullName>
    </recommendedName>
</protein>
<name>A0ABU9PZ76_9BURK</name>
<keyword evidence="2" id="KW-1185">Reference proteome</keyword>
<dbReference type="RefSeq" id="WP_342830566.1">
    <property type="nucleotide sequence ID" value="NZ_JBANDC010000013.1"/>
</dbReference>
<accession>A0ABU9PZ76</accession>
<evidence type="ECO:0000313" key="1">
    <source>
        <dbReference type="EMBL" id="MEM4989319.1"/>
    </source>
</evidence>
<dbReference type="Proteomes" id="UP001495910">
    <property type="component" value="Unassembled WGS sequence"/>
</dbReference>